<dbReference type="Proteomes" id="UP000828236">
    <property type="component" value="Unassembled WGS sequence"/>
</dbReference>
<dbReference type="Pfam" id="PF00067">
    <property type="entry name" value="p450"/>
    <property type="match status" value="1"/>
</dbReference>
<feature type="binding site" description="axial binding residue" evidence="9">
    <location>
        <position position="494"/>
    </location>
    <ligand>
        <name>heme</name>
        <dbReference type="ChEBI" id="CHEBI:30413"/>
    </ligand>
    <ligandPart>
        <name>Fe</name>
        <dbReference type="ChEBI" id="CHEBI:18248"/>
    </ligandPart>
</feature>
<sequence length="548" mass="63819">MATTTLTTLPTTDEPNVSLFFRQITLLFIRYGIISIIVSLLIIRLLRKIHQWSRSKLMINKFSGINVPFWRIPIGNINILLGHSWTAETIVDNAFQLLTGMSKIFGETSRIWFSFIPAIIISHADVAEKILSSNNTFLDKDNFYEMLKPWLNEGLLTSASDKWRSRRKLLTPTFHFNILKQFLPIMNEQAQILSRIINDRQLKAGGNGYLDIVPLITNATLDVISETAMGVKIGSQLDKNRDYVDAVTRVSSTAVKRMLLPWLQNNFFYLNFFADGREHRHDINLVRQFTMNVIKERKNEIVNQKNLNANENGRRLAFMDLLIEQHLKDPKHFTESDIREEVDTFMFEGHDTTAMSLIWTLHLIGNHPDIQDRIHKEIDEIRQQFDDNETQNWSQNQLRQMKFLEACIKESLRLFPSVPIISRYTHQDTEIEPGRIIPKGTSIMLVLYMIQRDTKYFPQPERYIPDRFIEDSEHYCGRMNPFAFVPFSAGPRNCIGQKFALQEEKIMLATLLSRYRVESGDYLGNVHKKVALILRPKLSVNVRFIERI</sequence>
<dbReference type="PRINTS" id="PR00385">
    <property type="entry name" value="P450"/>
</dbReference>
<evidence type="ECO:0000256" key="1">
    <source>
        <dbReference type="ARBA" id="ARBA00001971"/>
    </source>
</evidence>
<keyword evidence="11" id="KW-0812">Transmembrane</keyword>
<keyword evidence="11" id="KW-1133">Transmembrane helix</keyword>
<dbReference type="PANTHER" id="PTHR24291">
    <property type="entry name" value="CYTOCHROME P450 FAMILY 4"/>
    <property type="match status" value="1"/>
</dbReference>
<dbReference type="CDD" id="cd20628">
    <property type="entry name" value="CYP4"/>
    <property type="match status" value="1"/>
</dbReference>
<keyword evidence="8 11" id="KW-0472">Membrane</keyword>
<dbReference type="InterPro" id="IPR017972">
    <property type="entry name" value="Cyt_P450_CS"/>
</dbReference>
<dbReference type="GO" id="GO:0016705">
    <property type="term" value="F:oxidoreductase activity, acting on paired donors, with incorporation or reduction of molecular oxygen"/>
    <property type="evidence" value="ECO:0007669"/>
    <property type="project" value="InterPro"/>
</dbReference>
<dbReference type="OrthoDB" id="6433301at2759"/>
<keyword evidence="9 10" id="KW-0479">Metal-binding</keyword>
<dbReference type="InterPro" id="IPR050196">
    <property type="entry name" value="Cytochrome_P450_Monoox"/>
</dbReference>
<accession>A0A9D4NT50</accession>
<evidence type="ECO:0000256" key="5">
    <source>
        <dbReference type="ARBA" id="ARBA00022824"/>
    </source>
</evidence>
<evidence type="ECO:0000256" key="8">
    <source>
        <dbReference type="ARBA" id="ARBA00023136"/>
    </source>
</evidence>
<keyword evidence="7 10" id="KW-0503">Monooxygenase</keyword>
<evidence type="ECO:0000313" key="12">
    <source>
        <dbReference type="EMBL" id="KAH7638174.1"/>
    </source>
</evidence>
<dbReference type="SUPFAM" id="SSF48264">
    <property type="entry name" value="Cytochrome P450"/>
    <property type="match status" value="1"/>
</dbReference>
<comment type="subcellular location">
    <subcellularLocation>
        <location evidence="2">Endoplasmic reticulum membrane</location>
    </subcellularLocation>
</comment>
<evidence type="ECO:0000256" key="4">
    <source>
        <dbReference type="ARBA" id="ARBA00022617"/>
    </source>
</evidence>
<feature type="transmembrane region" description="Helical" evidence="11">
    <location>
        <begin position="20"/>
        <end position="46"/>
    </location>
</feature>
<evidence type="ECO:0000256" key="9">
    <source>
        <dbReference type="PIRSR" id="PIRSR602401-1"/>
    </source>
</evidence>
<dbReference type="GO" id="GO:0005506">
    <property type="term" value="F:iron ion binding"/>
    <property type="evidence" value="ECO:0007669"/>
    <property type="project" value="InterPro"/>
</dbReference>
<name>A0A9D4NT50_DERFA</name>
<dbReference type="Gene3D" id="1.10.630.10">
    <property type="entry name" value="Cytochrome P450"/>
    <property type="match status" value="1"/>
</dbReference>
<dbReference type="GO" id="GO:0004497">
    <property type="term" value="F:monooxygenase activity"/>
    <property type="evidence" value="ECO:0007669"/>
    <property type="project" value="UniProtKB-KW"/>
</dbReference>
<keyword evidence="6 9" id="KW-0408">Iron</keyword>
<organism evidence="12">
    <name type="scientific">Dermatophagoides farinae</name>
    <name type="common">American house dust mite</name>
    <dbReference type="NCBI Taxonomy" id="6954"/>
    <lineage>
        <taxon>Eukaryota</taxon>
        <taxon>Metazoa</taxon>
        <taxon>Ecdysozoa</taxon>
        <taxon>Arthropoda</taxon>
        <taxon>Chelicerata</taxon>
        <taxon>Arachnida</taxon>
        <taxon>Acari</taxon>
        <taxon>Acariformes</taxon>
        <taxon>Sarcoptiformes</taxon>
        <taxon>Astigmata</taxon>
        <taxon>Psoroptidia</taxon>
        <taxon>Analgoidea</taxon>
        <taxon>Pyroglyphidae</taxon>
        <taxon>Dermatophagoidinae</taxon>
        <taxon>Dermatophagoides</taxon>
    </lineage>
</organism>
<reference evidence="12" key="1">
    <citation type="submission" date="2020-06" db="EMBL/GenBank/DDBJ databases">
        <authorList>
            <person name="Ji K."/>
            <person name="Li J."/>
        </authorList>
    </citation>
    <scope>NUCLEOTIDE SEQUENCE</scope>
    <source>
        <strain evidence="12">JKM2019</strain>
        <tissue evidence="12">Whole body</tissue>
    </source>
</reference>
<dbReference type="PANTHER" id="PTHR24291:SF189">
    <property type="entry name" value="CYTOCHROME P450 4C3-RELATED"/>
    <property type="match status" value="1"/>
</dbReference>
<proteinExistence type="inferred from homology"/>
<dbReference type="PRINTS" id="PR00463">
    <property type="entry name" value="EP450I"/>
</dbReference>
<protein>
    <submittedName>
        <fullName evidence="12">Uncharacterized protein</fullName>
    </submittedName>
</protein>
<dbReference type="GO" id="GO:0005789">
    <property type="term" value="C:endoplasmic reticulum membrane"/>
    <property type="evidence" value="ECO:0007669"/>
    <property type="project" value="UniProtKB-SubCell"/>
</dbReference>
<dbReference type="InterPro" id="IPR001128">
    <property type="entry name" value="Cyt_P450"/>
</dbReference>
<keyword evidence="5" id="KW-0256">Endoplasmic reticulum</keyword>
<evidence type="ECO:0000256" key="6">
    <source>
        <dbReference type="ARBA" id="ARBA00023004"/>
    </source>
</evidence>
<dbReference type="PROSITE" id="PS00086">
    <property type="entry name" value="CYTOCHROME_P450"/>
    <property type="match status" value="1"/>
</dbReference>
<keyword evidence="10" id="KW-0560">Oxidoreductase</keyword>
<dbReference type="AlphaFoldDB" id="A0A9D4NT50"/>
<comment type="caution">
    <text evidence="12">The sequence shown here is derived from an EMBL/GenBank/DDBJ whole genome shotgun (WGS) entry which is preliminary data.</text>
</comment>
<keyword evidence="4 9" id="KW-0349">Heme</keyword>
<dbReference type="GO" id="GO:0020037">
    <property type="term" value="F:heme binding"/>
    <property type="evidence" value="ECO:0007669"/>
    <property type="project" value="InterPro"/>
</dbReference>
<evidence type="ECO:0000256" key="10">
    <source>
        <dbReference type="RuleBase" id="RU000461"/>
    </source>
</evidence>
<evidence type="ECO:0000256" key="2">
    <source>
        <dbReference type="ARBA" id="ARBA00004586"/>
    </source>
</evidence>
<reference evidence="12" key="2">
    <citation type="journal article" date="2021" name="World Allergy Organ. J.">
        <title>Chromosome-level assembly of Dermatophagoides farinae genome and transcriptome reveals two novel allergens Der f 37 and Der f 39.</title>
        <authorList>
            <person name="Chen J."/>
            <person name="Cai Z."/>
            <person name="Fan D."/>
            <person name="Hu J."/>
            <person name="Hou Y."/>
            <person name="He Y."/>
            <person name="Zhang Z."/>
            <person name="Zhao Z."/>
            <person name="Gao P."/>
            <person name="Hu W."/>
            <person name="Sun J."/>
            <person name="Li J."/>
            <person name="Ji K."/>
        </authorList>
    </citation>
    <scope>NUCLEOTIDE SEQUENCE</scope>
    <source>
        <strain evidence="12">JKM2019</strain>
    </source>
</reference>
<evidence type="ECO:0000256" key="3">
    <source>
        <dbReference type="ARBA" id="ARBA00010617"/>
    </source>
</evidence>
<evidence type="ECO:0000256" key="7">
    <source>
        <dbReference type="ARBA" id="ARBA00023033"/>
    </source>
</evidence>
<dbReference type="EMBL" id="SDOV01000008">
    <property type="protein sequence ID" value="KAH7638174.1"/>
    <property type="molecule type" value="Genomic_DNA"/>
</dbReference>
<evidence type="ECO:0000256" key="11">
    <source>
        <dbReference type="SAM" id="Phobius"/>
    </source>
</evidence>
<comment type="similarity">
    <text evidence="3 10">Belongs to the cytochrome P450 family.</text>
</comment>
<gene>
    <name evidence="12" type="ORF">HUG17_9279</name>
</gene>
<comment type="cofactor">
    <cofactor evidence="1 9">
        <name>heme</name>
        <dbReference type="ChEBI" id="CHEBI:30413"/>
    </cofactor>
</comment>
<dbReference type="InterPro" id="IPR002401">
    <property type="entry name" value="Cyt_P450_E_grp-I"/>
</dbReference>
<dbReference type="InterPro" id="IPR036396">
    <property type="entry name" value="Cyt_P450_sf"/>
</dbReference>